<dbReference type="Proteomes" id="UP000323321">
    <property type="component" value="Unassembled WGS sequence"/>
</dbReference>
<dbReference type="EMBL" id="VDDR01000004">
    <property type="protein sequence ID" value="TNB99886.1"/>
    <property type="molecule type" value="Genomic_DNA"/>
</dbReference>
<evidence type="ECO:0000313" key="33">
    <source>
        <dbReference type="Proteomes" id="UP000323321"/>
    </source>
</evidence>
<feature type="domain" description="DUF4183" evidence="1">
    <location>
        <begin position="20"/>
        <end position="91"/>
    </location>
</feature>
<evidence type="ECO:0000313" key="21">
    <source>
        <dbReference type="EMBL" id="UYW68316.1"/>
    </source>
</evidence>
<dbReference type="Proteomes" id="UP001197806">
    <property type="component" value="Unassembled WGS sequence"/>
</dbReference>
<evidence type="ECO:0000313" key="19">
    <source>
        <dbReference type="EMBL" id="RWQ72639.1"/>
    </source>
</evidence>
<reference evidence="17 32" key="8">
    <citation type="journal article" date="2019" name="Ecotoxicol. Environ. Saf.">
        <title>Microbial characterization of heavy metal resistant bacterial strains isolated from an electroplating wastewater treatment plant.</title>
        <authorList>
            <person name="Cai X."/>
            <person name="Zheng X."/>
            <person name="Zhang D."/>
            <person name="Iqbal W."/>
            <person name="Liu C."/>
            <person name="Yang B."/>
            <person name="Zhao X."/>
            <person name="Lu X."/>
            <person name="Mao Y."/>
        </authorList>
    </citation>
    <scope>NUCLEOTIDE SEQUENCE [LARGE SCALE GENOMIC DNA]</scope>
    <source>
        <strain evidence="17 32">Co1-1</strain>
    </source>
</reference>
<evidence type="ECO:0000313" key="27">
    <source>
        <dbReference type="Proteomes" id="UP000223834"/>
    </source>
</evidence>
<reference evidence="21" key="15">
    <citation type="submission" date="2023-02" db="EMBL/GenBank/DDBJ databases">
        <title>Complete Genome Sequence of Bacillus cereus sensu lato isolate BC38B from pepper closely related to the Bacillus anthracis clade.</title>
        <authorList>
            <person name="Abdelli M."/>
            <person name="Cerar Kisek T."/>
            <person name="Falaise C."/>
            <person name="Cumont A."/>
            <person name="Giraud M."/>
            <person name="Chatoux J."/>
            <person name="Rogee S."/>
            <person name="Dadvisard M."/>
            <person name="Larigauderie G."/>
            <person name="Raynaud F."/>
            <person name="Godic Torkar K."/>
            <person name="Ramisse V."/>
        </authorList>
    </citation>
    <scope>NUCLEOTIDE SEQUENCE</scope>
    <source>
        <strain evidence="21">BC38B</strain>
    </source>
</reference>
<evidence type="ECO:0000313" key="4">
    <source>
        <dbReference type="EMBL" id="KAB2449684.1"/>
    </source>
</evidence>
<evidence type="ECO:0000313" key="37">
    <source>
        <dbReference type="Proteomes" id="UP000663613"/>
    </source>
</evidence>
<evidence type="ECO:0000313" key="34">
    <source>
        <dbReference type="Proteomes" id="UP000461739"/>
    </source>
</evidence>
<evidence type="ECO:0000313" key="6">
    <source>
        <dbReference type="EMBL" id="KMP20114.1"/>
    </source>
</evidence>
<dbReference type="Proteomes" id="UP000190641">
    <property type="component" value="Unassembled WGS sequence"/>
</dbReference>
<evidence type="ECO:0000313" key="13">
    <source>
        <dbReference type="EMBL" id="OOR72972.1"/>
    </source>
</evidence>
<evidence type="ECO:0000313" key="9">
    <source>
        <dbReference type="EMBL" id="MBY0035484.1"/>
    </source>
</evidence>
<dbReference type="EMBL" id="QSMZ01000005">
    <property type="protein sequence ID" value="KAA6470619.1"/>
    <property type="molecule type" value="Genomic_DNA"/>
</dbReference>
<dbReference type="Proteomes" id="UP000477920">
    <property type="component" value="Unassembled WGS sequence"/>
</dbReference>
<dbReference type="EMBL" id="JACLPZ010000002">
    <property type="protein sequence ID" value="MBY0035484.1"/>
    <property type="molecule type" value="Genomic_DNA"/>
</dbReference>
<dbReference type="Proteomes" id="UP001175137">
    <property type="component" value="Unassembled WGS sequence"/>
</dbReference>
<evidence type="ECO:0000313" key="31">
    <source>
        <dbReference type="Proteomes" id="UP000309400"/>
    </source>
</evidence>
<evidence type="ECO:0000313" key="26">
    <source>
        <dbReference type="Proteomes" id="UP000190641"/>
    </source>
</evidence>
<dbReference type="Proteomes" id="UP000461739">
    <property type="component" value="Unassembled WGS sequence"/>
</dbReference>
<dbReference type="Proteomes" id="UP001163707">
    <property type="component" value="Chromosome"/>
</dbReference>
<dbReference type="Pfam" id="PF13799">
    <property type="entry name" value="DUF4183"/>
    <property type="match status" value="1"/>
</dbReference>
<dbReference type="EMBL" id="LJKA01000077">
    <property type="protein sequence ID" value="KZD26921.1"/>
    <property type="molecule type" value="Genomic_DNA"/>
</dbReference>
<dbReference type="EMBL" id="WBPB01000066">
    <property type="protein sequence ID" value="KAB2493173.1"/>
    <property type="molecule type" value="Genomic_DNA"/>
</dbReference>
<dbReference type="Proteomes" id="UP001204643">
    <property type="component" value="Unassembled WGS sequence"/>
</dbReference>
<evidence type="ECO:0000313" key="5">
    <source>
        <dbReference type="EMBL" id="KAB2493173.1"/>
    </source>
</evidence>
<reference evidence="13 26" key="5">
    <citation type="submission" date="2017-01" db="EMBL/GenBank/DDBJ databases">
        <title>Bacillus cereus isolates.</title>
        <authorList>
            <person name="Beno S.M."/>
        </authorList>
    </citation>
    <scope>NUCLEOTIDE SEQUENCE [LARGE SCALE GENOMIC DNA]</scope>
    <source>
        <strain evidence="13 26">FSL K6-1030</strain>
    </source>
</reference>
<dbReference type="EMBL" id="JANHEB010000067">
    <property type="protein sequence ID" value="MCQ6288360.1"/>
    <property type="molecule type" value="Genomic_DNA"/>
</dbReference>
<evidence type="ECO:0000313" key="10">
    <source>
        <dbReference type="EMBL" id="MCQ6288360.1"/>
    </source>
</evidence>
<reference evidence="12 25" key="4">
    <citation type="submission" date="2016-10" db="EMBL/GenBank/DDBJ databases">
        <title>Draft Genome Sequence of one Bacillus cereus strain isolated from pooled breast milk.</title>
        <authorList>
            <person name="Woudstra C."/>
            <person name="Chamoin A."/>
            <person name="Gentil S."/>
            <person name="Rambeloson T."/>
            <person name="Delannoye S."/>
            <person name="Heinnekine J.A."/>
            <person name="Herbin S."/>
            <person name="Fach P."/>
        </authorList>
    </citation>
    <scope>NUCLEOTIDE SEQUENCE [LARGE SCALE GENOMIC DNA]</scope>
    <source>
        <strain evidence="12 25">16SBCL1279</strain>
    </source>
</reference>
<dbReference type="EMBL" id="CP031778">
    <property type="protein sequence ID" value="QDZ73685.1"/>
    <property type="molecule type" value="Genomic_DNA"/>
</dbReference>
<evidence type="ECO:0000313" key="29">
    <source>
        <dbReference type="Proteomes" id="UP000226257"/>
    </source>
</evidence>
<evidence type="ECO:0000313" key="36">
    <source>
        <dbReference type="Proteomes" id="UP000477920"/>
    </source>
</evidence>
<dbReference type="Proteomes" id="UP000663613">
    <property type="component" value="Chromosome"/>
</dbReference>
<reference evidence="11" key="16">
    <citation type="submission" date="2023-07" db="EMBL/GenBank/DDBJ databases">
        <title>Complete genome sequence of Bacillus cereus SRCM126073 isolated from soil.</title>
        <authorList>
            <person name="Yang H.-G."/>
            <person name="Ryu M.-S."/>
            <person name="Ha G.-S."/>
            <person name="Yang H.-J."/>
            <person name="Jeong D.-Y."/>
        </authorList>
    </citation>
    <scope>NUCLEOTIDE SEQUENCE</scope>
    <source>
        <strain evidence="11">SRCM126073</strain>
    </source>
</reference>
<dbReference type="Proteomes" id="UP000036243">
    <property type="component" value="Unassembled WGS sequence"/>
</dbReference>
<dbReference type="Proteomes" id="UP000184161">
    <property type="component" value="Unassembled WGS sequence"/>
</dbReference>
<evidence type="ECO:0000313" key="24">
    <source>
        <dbReference type="Proteomes" id="UP000076501"/>
    </source>
</evidence>
<evidence type="ECO:0000313" key="25">
    <source>
        <dbReference type="Proteomes" id="UP000184161"/>
    </source>
</evidence>
<reference evidence="20 31" key="10">
    <citation type="submission" date="2019-06" db="EMBL/GenBank/DDBJ databases">
        <title>Biocontrol Bacillus strains from Vietnam.</title>
        <authorList>
            <person name="Borriss R."/>
            <person name="Lasch P."/>
            <person name="Thanh Tam L.T."/>
        </authorList>
    </citation>
    <scope>NUCLEOTIDE SEQUENCE [LARGE SCALE GENOMIC DNA]</scope>
    <source>
        <strain evidence="20 31">A8</strain>
    </source>
</reference>
<dbReference type="AlphaFoldDB" id="A0A0A3VVT8"/>
<dbReference type="GeneID" id="83636007"/>
<dbReference type="EMBL" id="NUIQ01000065">
    <property type="protein sequence ID" value="PGO78740.1"/>
    <property type="molecule type" value="Genomic_DNA"/>
</dbReference>
<proteinExistence type="predicted"/>
<protein>
    <submittedName>
        <fullName evidence="2">DUF4183 domain-containing protein</fullName>
    </submittedName>
</protein>
<evidence type="ECO:0000313" key="28">
    <source>
        <dbReference type="Proteomes" id="UP000224203"/>
    </source>
</evidence>
<dbReference type="Proteomes" id="UP000075476">
    <property type="component" value="Unassembled WGS sequence"/>
</dbReference>
<reference evidence="10" key="14">
    <citation type="submission" date="2022-07" db="EMBL/GenBank/DDBJ databases">
        <title>Identification and characterization of Bacillus thuringiensis and other Bacillus cereus group isolates from spinach by whole genome sequencing.</title>
        <authorList>
            <person name="Zao X."/>
            <person name="Zervas A."/>
            <person name="Hendriks M."/>
            <person name="Rajkovic A."/>
            <person name="Van Overbeek L."/>
            <person name="Hendriksen N.B."/>
            <person name="Uyttendaele M."/>
        </authorList>
    </citation>
    <scope>NUCLEOTIDE SEQUENCE</scope>
    <source>
        <strain evidence="10">781001F-1</strain>
    </source>
</reference>
<evidence type="ECO:0000313" key="7">
    <source>
        <dbReference type="EMBL" id="KXY43843.1"/>
    </source>
</evidence>
<dbReference type="EMBL" id="QNGD03000009">
    <property type="protein sequence ID" value="RWQ72639.1"/>
    <property type="molecule type" value="Genomic_DNA"/>
</dbReference>
<reference evidence="34 35" key="11">
    <citation type="submission" date="2019-10" db="EMBL/GenBank/DDBJ databases">
        <title>Bacillus from the desert of Cuatro Cinegas, Coahuila.</title>
        <authorList>
            <person name="Olmedo-Alvarez G."/>
            <person name="Saldana S."/>
            <person name="Barcelo D."/>
        </authorList>
    </citation>
    <scope>NUCLEOTIDE SEQUENCE [LARGE SCALE GENOMIC DNA]</scope>
    <source>
        <strain evidence="5 36">CH101a_3T</strain>
        <strain evidence="4 34">CH316_11T</strain>
        <strain evidence="3 35">CH417_13T</strain>
    </source>
</reference>
<evidence type="ECO:0000313" key="30">
    <source>
        <dbReference type="Proteomes" id="UP000253597"/>
    </source>
</evidence>
<dbReference type="Proteomes" id="UP000223834">
    <property type="component" value="Unassembled WGS sequence"/>
</dbReference>
<reference evidence="6 22" key="1">
    <citation type="submission" date="2015-02" db="EMBL/GenBank/DDBJ databases">
        <title>Evolution of B. cereus sensu lato: Distribution, horizontal transfer and duplication of chromosomal virulence genes.</title>
        <authorList>
            <person name="Boehm M.-E."/>
            <person name="Huptas C."/>
            <person name="Krey V.M."/>
            <person name="Scherer S."/>
        </authorList>
    </citation>
    <scope>NUCLEOTIDE SEQUENCE [LARGE SCALE GENOMIC DNA]</scope>
    <source>
        <strain evidence="6 22">#17</strain>
    </source>
</reference>
<evidence type="ECO:0000313" key="8">
    <source>
        <dbReference type="EMBL" id="KZD26921.1"/>
    </source>
</evidence>
<reference evidence="9" key="12">
    <citation type="submission" date="2020-08" db="EMBL/GenBank/DDBJ databases">
        <title>Fungal Genomes of the International Space Station.</title>
        <authorList>
            <person name="Seuylemezian A."/>
            <person name="Singh N.K."/>
            <person name="Wood J."/>
            <person name="Venkateswaran K."/>
        </authorList>
    </citation>
    <scope>NUCLEOTIDE SEQUENCE</scope>
    <source>
        <strain evidence="9">I2-B2</strain>
    </source>
</reference>
<evidence type="ECO:0000313" key="15">
    <source>
        <dbReference type="EMBL" id="PGO78740.1"/>
    </source>
</evidence>
<dbReference type="Proteomes" id="UP000321735">
    <property type="component" value="Chromosome"/>
</dbReference>
<reference evidence="2 33" key="7">
    <citation type="submission" date="2018-08" db="EMBL/GenBank/DDBJ databases">
        <title>Bacillus phenotypic plasticity.</title>
        <authorList>
            <person name="Hurtado E."/>
        </authorList>
    </citation>
    <scope>NUCLEOTIDE SEQUENCE [LARGE SCALE GENOMIC DNA]</scope>
    <source>
        <strain evidence="2 33">111b</strain>
    </source>
</reference>
<sequence length="94" mass="9495">MPIVKPFIAGRRFVSTAATGTAAGADLTFANTDFTDDTGAVTTFPASYAFLTLYINGVIQTGDTITGVTTTAATIVGGAVLDGGTPIAIEFTIT</sequence>
<evidence type="ECO:0000313" key="18">
    <source>
        <dbReference type="EMBL" id="QRY17134.1"/>
    </source>
</evidence>
<evidence type="ECO:0000313" key="35">
    <source>
        <dbReference type="Proteomes" id="UP000475765"/>
    </source>
</evidence>
<dbReference type="Proteomes" id="UP000253597">
    <property type="component" value="Unassembled WGS sequence"/>
</dbReference>
<dbReference type="EMBL" id="JAUIQW010000001">
    <property type="protein sequence ID" value="MDN4873648.1"/>
    <property type="molecule type" value="Genomic_DNA"/>
</dbReference>
<reference evidence="8 24" key="2">
    <citation type="submission" date="2015-09" db="EMBL/GenBank/DDBJ databases">
        <title>Bacillus cereus food isolates.</title>
        <authorList>
            <person name="Boekhorst J."/>
        </authorList>
    </citation>
    <scope>NUCLEOTIDE SEQUENCE [LARGE SCALE GENOMIC DNA]</scope>
    <source>
        <strain evidence="8 24">B4082</strain>
    </source>
</reference>
<dbReference type="EMBL" id="MLYK01000082">
    <property type="protein sequence ID" value="OJS92815.1"/>
    <property type="molecule type" value="Genomic_DNA"/>
</dbReference>
<gene>
    <name evidence="7" type="ORF">AT268_27000</name>
    <name evidence="8" type="ORF">B4082_5518</name>
    <name evidence="12" type="ORF">BKK64_26300</name>
    <name evidence="13" type="ORF">BLX06_21845</name>
    <name evidence="15" type="ORF">CN980_07635</name>
    <name evidence="16" type="ORF">COC69_05575</name>
    <name evidence="14" type="ORF">COK98_30355</name>
    <name evidence="17" type="ORF">D0437_11435</name>
    <name evidence="19" type="ORF">DR116_0018895</name>
    <name evidence="2" type="ORF">DX932_08835</name>
    <name evidence="5" type="ORF">F8158_22675</name>
    <name evidence="4" type="ORF">F8165_08890</name>
    <name evidence="3" type="ORF">F8172_24235</name>
    <name evidence="20" type="ORF">FHG65_10045</name>
    <name evidence="9" type="ORF">H7U08_02630</name>
    <name evidence="18" type="ORF">JTF64_07785</name>
    <name evidence="10" type="ORF">NPM19_27450</name>
    <name evidence="21" type="ORF">OK229_21585</name>
    <name evidence="11" type="ORF">QYM23_12370</name>
    <name evidence="6" type="ORF">TQ94_09250</name>
</gene>
<dbReference type="Proteomes" id="UP000224203">
    <property type="component" value="Unassembled WGS sequence"/>
</dbReference>
<reference evidence="18 37" key="13">
    <citation type="submission" date="2021-02" db="EMBL/GenBank/DDBJ databases">
        <title>Bacillus cereus VKM B-370.</title>
        <authorList>
            <person name="Kazantseva O.A."/>
            <person name="Piligrimova E.G."/>
            <person name="Buzikov R.M."/>
            <person name="Shadrin A.M."/>
        </authorList>
    </citation>
    <scope>NUCLEOTIDE SEQUENCE [LARGE SCALE GENOMIC DNA]</scope>
    <source>
        <strain evidence="18 37">VKM B-370</strain>
    </source>
</reference>
<dbReference type="Proteomes" id="UP000475765">
    <property type="component" value="Unassembled WGS sequence"/>
</dbReference>
<dbReference type="Proteomes" id="UP000226257">
    <property type="component" value="Unassembled WGS sequence"/>
</dbReference>
<dbReference type="EMBL" id="LOMO01000044">
    <property type="protein sequence ID" value="KXY43843.1"/>
    <property type="molecule type" value="Genomic_DNA"/>
</dbReference>
<dbReference type="EMBL" id="CP070339">
    <property type="protein sequence ID" value="QRY17134.1"/>
    <property type="molecule type" value="Genomic_DNA"/>
</dbReference>
<dbReference type="EMBL" id="JYFW01000013">
    <property type="protein sequence ID" value="KMP20114.1"/>
    <property type="molecule type" value="Genomic_DNA"/>
</dbReference>
<dbReference type="RefSeq" id="WP_001123247.1">
    <property type="nucleotide sequence ID" value="NZ_AP022946.1"/>
</dbReference>
<evidence type="ECO:0000313" key="12">
    <source>
        <dbReference type="EMBL" id="OJS92815.1"/>
    </source>
</evidence>
<evidence type="ECO:0000313" key="20">
    <source>
        <dbReference type="EMBL" id="TNB99886.1"/>
    </source>
</evidence>
<evidence type="ECO:0000313" key="22">
    <source>
        <dbReference type="Proteomes" id="UP000036243"/>
    </source>
</evidence>
<evidence type="ECO:0000313" key="23">
    <source>
        <dbReference type="Proteomes" id="UP000075476"/>
    </source>
</evidence>
<evidence type="ECO:0000313" key="17">
    <source>
        <dbReference type="EMBL" id="QDZ73685.1"/>
    </source>
</evidence>
<dbReference type="EMBL" id="NULI01000033">
    <property type="protein sequence ID" value="PGS81601.1"/>
    <property type="molecule type" value="Genomic_DNA"/>
</dbReference>
<evidence type="ECO:0000313" key="32">
    <source>
        <dbReference type="Proteomes" id="UP000321735"/>
    </source>
</evidence>
<dbReference type="Proteomes" id="UP000309400">
    <property type="component" value="Unassembled WGS sequence"/>
</dbReference>
<dbReference type="EMBL" id="MUAU01000092">
    <property type="protein sequence ID" value="OOR72972.1"/>
    <property type="molecule type" value="Genomic_DNA"/>
</dbReference>
<evidence type="ECO:0000313" key="16">
    <source>
        <dbReference type="EMBL" id="PGS81601.1"/>
    </source>
</evidence>
<evidence type="ECO:0000313" key="2">
    <source>
        <dbReference type="EMBL" id="KAA6470619.1"/>
    </source>
</evidence>
<dbReference type="Proteomes" id="UP000076501">
    <property type="component" value="Unassembled WGS sequence"/>
</dbReference>
<dbReference type="EMBL" id="WBPI01000006">
    <property type="protein sequence ID" value="KAB2449684.1"/>
    <property type="molecule type" value="Genomic_DNA"/>
</dbReference>
<dbReference type="EMBL" id="CP109872">
    <property type="protein sequence ID" value="UYW68316.1"/>
    <property type="molecule type" value="Genomic_DNA"/>
</dbReference>
<evidence type="ECO:0000259" key="1">
    <source>
        <dbReference type="Pfam" id="PF13799"/>
    </source>
</evidence>
<evidence type="ECO:0000313" key="14">
    <source>
        <dbReference type="EMBL" id="PFV01160.1"/>
    </source>
</evidence>
<dbReference type="EMBL" id="WBPP01000045">
    <property type="protein sequence ID" value="KAB2388884.1"/>
    <property type="molecule type" value="Genomic_DNA"/>
</dbReference>
<reference evidence="27 28" key="6">
    <citation type="submission" date="2017-09" db="EMBL/GenBank/DDBJ databases">
        <title>Large-scale bioinformatics analysis of Bacillus genomes uncovers conserved roles of natural products in bacterial physiology.</title>
        <authorList>
            <consortium name="Agbiome Team Llc"/>
            <person name="Bleich R.M."/>
            <person name="Grubbs K.J."/>
            <person name="Santa Maria K.C."/>
            <person name="Allen S.E."/>
            <person name="Farag S."/>
            <person name="Shank E.A."/>
            <person name="Bowers A."/>
        </authorList>
    </citation>
    <scope>NUCLEOTIDE SEQUENCE [LARGE SCALE GENOMIC DNA]</scope>
    <source>
        <strain evidence="16 28">AFS041711</strain>
        <strain evidence="15 27">AFS049141</strain>
        <strain evidence="14 29">AFS060282</strain>
    </source>
</reference>
<reference evidence="7 23" key="3">
    <citation type="submission" date="2015-12" db="EMBL/GenBank/DDBJ databases">
        <title>Bacillus cereus Group isolate.</title>
        <authorList>
            <person name="Kovac J."/>
        </authorList>
    </citation>
    <scope>NUCLEOTIDE SEQUENCE [LARGE SCALE GENOMIC DNA]</scope>
    <source>
        <strain evidence="7 23">FSL K6-0073</strain>
    </source>
</reference>
<dbReference type="EMBL" id="NVDQ01000054">
    <property type="protein sequence ID" value="PFV01160.1"/>
    <property type="molecule type" value="Genomic_DNA"/>
</dbReference>
<reference evidence="19 30" key="9">
    <citation type="submission" date="2019-01" db="EMBL/GenBank/DDBJ databases">
        <title>Draft genome sequence of heavy metal resistant Bacillus cereus NWUAB01.</title>
        <authorList>
            <person name="Babalola O."/>
            <person name="Aremu B.R."/>
            <person name="Ayangbenro A.S."/>
        </authorList>
    </citation>
    <scope>NUCLEOTIDE SEQUENCE [LARGE SCALE GENOMIC DNA]</scope>
    <source>
        <strain evidence="19 30">NWUAB01</strain>
    </source>
</reference>
<evidence type="ECO:0000313" key="11">
    <source>
        <dbReference type="EMBL" id="MDN4873648.1"/>
    </source>
</evidence>
<dbReference type="PATRIC" id="fig|1396.423.peg.939"/>
<name>A0A0A3VVT8_BACCE</name>
<accession>A0A0A3VVT8</accession>
<organism evidence="8 24">
    <name type="scientific">Bacillus cereus</name>
    <dbReference type="NCBI Taxonomy" id="1396"/>
    <lineage>
        <taxon>Bacteria</taxon>
        <taxon>Bacillati</taxon>
        <taxon>Bacillota</taxon>
        <taxon>Bacilli</taxon>
        <taxon>Bacillales</taxon>
        <taxon>Bacillaceae</taxon>
        <taxon>Bacillus</taxon>
        <taxon>Bacillus cereus group</taxon>
    </lineage>
</organism>
<evidence type="ECO:0000313" key="3">
    <source>
        <dbReference type="EMBL" id="KAB2388884.1"/>
    </source>
</evidence>
<dbReference type="InterPro" id="IPR025237">
    <property type="entry name" value="DUF4183"/>
</dbReference>